<accession>A0A8H7T909</accession>
<keyword evidence="3" id="KW-1185">Reference proteome</keyword>
<reference evidence="2" key="1">
    <citation type="submission" date="2021-02" db="EMBL/GenBank/DDBJ databases">
        <title>Genome sequence Cadophora malorum strain M34.</title>
        <authorList>
            <person name="Stefanovic E."/>
            <person name="Vu D."/>
            <person name="Scully C."/>
            <person name="Dijksterhuis J."/>
            <person name="Roader J."/>
            <person name="Houbraken J."/>
        </authorList>
    </citation>
    <scope>NUCLEOTIDE SEQUENCE</scope>
    <source>
        <strain evidence="2">M34</strain>
    </source>
</reference>
<dbReference type="Gene3D" id="1.10.3210.50">
    <property type="match status" value="1"/>
</dbReference>
<dbReference type="CDD" id="cd00077">
    <property type="entry name" value="HDc"/>
    <property type="match status" value="1"/>
</dbReference>
<dbReference type="SMART" id="SM00471">
    <property type="entry name" value="HDc"/>
    <property type="match status" value="1"/>
</dbReference>
<dbReference type="AlphaFoldDB" id="A0A8H7T909"/>
<feature type="domain" description="HD/PDEase" evidence="1">
    <location>
        <begin position="23"/>
        <end position="159"/>
    </location>
</feature>
<protein>
    <recommendedName>
        <fullName evidence="1">HD/PDEase domain-containing protein</fullName>
    </recommendedName>
</protein>
<dbReference type="EMBL" id="JAFJYH010000233">
    <property type="protein sequence ID" value="KAG4415171.1"/>
    <property type="molecule type" value="Genomic_DNA"/>
</dbReference>
<evidence type="ECO:0000313" key="2">
    <source>
        <dbReference type="EMBL" id="KAG4415171.1"/>
    </source>
</evidence>
<gene>
    <name evidence="2" type="ORF">IFR04_011714</name>
</gene>
<dbReference type="PANTHER" id="PTHR33594">
    <property type="entry name" value="SUPERFAMILY HYDROLASE, PUTATIVE (AFU_ORTHOLOGUE AFUA_1G03035)-RELATED"/>
    <property type="match status" value="1"/>
</dbReference>
<dbReference type="PANTHER" id="PTHR33594:SF1">
    <property type="entry name" value="HD_PDEASE DOMAIN-CONTAINING PROTEIN"/>
    <property type="match status" value="1"/>
</dbReference>
<proteinExistence type="predicted"/>
<comment type="caution">
    <text evidence="2">The sequence shown here is derived from an EMBL/GenBank/DDBJ whole genome shotgun (WGS) entry which is preliminary data.</text>
</comment>
<evidence type="ECO:0000259" key="1">
    <source>
        <dbReference type="SMART" id="SM00471"/>
    </source>
</evidence>
<sequence length="246" mass="27473">MTTDYDLIEKVTDYVETYMDQFDGSHDFNHIKRVVGLAHEISSSTKSAHPLVTNDKQASTVLDPTVITLSALLHDVGDRKYLTEGQDPTTQVRDLLLSLGASKSLAQKVQAICLGISFSSEIKNPSQVVNFIAQYPELAVVQDADRLDAIGAVGIGRLFTYGGARTKRNMHGSVEMMDWKLFRLEGMMKTEKGKEMAREATRRMEMFRGWWREEIGMEDFGEKVLEEAKAVDEGNSTDVTDGEAIE</sequence>
<evidence type="ECO:0000313" key="3">
    <source>
        <dbReference type="Proteomes" id="UP000664132"/>
    </source>
</evidence>
<dbReference type="OrthoDB" id="16547at2759"/>
<dbReference type="InterPro" id="IPR003607">
    <property type="entry name" value="HD/PDEase_dom"/>
</dbReference>
<dbReference type="Proteomes" id="UP000664132">
    <property type="component" value="Unassembled WGS sequence"/>
</dbReference>
<dbReference type="SUPFAM" id="SSF109604">
    <property type="entry name" value="HD-domain/PDEase-like"/>
    <property type="match status" value="1"/>
</dbReference>
<organism evidence="2 3">
    <name type="scientific">Cadophora malorum</name>
    <dbReference type="NCBI Taxonomy" id="108018"/>
    <lineage>
        <taxon>Eukaryota</taxon>
        <taxon>Fungi</taxon>
        <taxon>Dikarya</taxon>
        <taxon>Ascomycota</taxon>
        <taxon>Pezizomycotina</taxon>
        <taxon>Leotiomycetes</taxon>
        <taxon>Helotiales</taxon>
        <taxon>Ploettnerulaceae</taxon>
        <taxon>Cadophora</taxon>
    </lineage>
</organism>
<name>A0A8H7T909_9HELO</name>